<organism evidence="1 2">
    <name type="scientific">Flavobacterium orientale</name>
    <dbReference type="NCBI Taxonomy" id="1756020"/>
    <lineage>
        <taxon>Bacteria</taxon>
        <taxon>Pseudomonadati</taxon>
        <taxon>Bacteroidota</taxon>
        <taxon>Flavobacteriia</taxon>
        <taxon>Flavobacteriales</taxon>
        <taxon>Flavobacteriaceae</taxon>
        <taxon>Flavobacterium</taxon>
    </lineage>
</organism>
<evidence type="ECO:0000313" key="2">
    <source>
        <dbReference type="Proteomes" id="UP000625735"/>
    </source>
</evidence>
<proteinExistence type="predicted"/>
<keyword evidence="2" id="KW-1185">Reference proteome</keyword>
<dbReference type="EMBL" id="BMFG01000002">
    <property type="protein sequence ID" value="GGD17980.1"/>
    <property type="molecule type" value="Genomic_DNA"/>
</dbReference>
<dbReference type="Proteomes" id="UP000625735">
    <property type="component" value="Unassembled WGS sequence"/>
</dbReference>
<dbReference type="AlphaFoldDB" id="A0A916XWL7"/>
<gene>
    <name evidence="1" type="ORF">GCM10011343_05830</name>
</gene>
<protein>
    <submittedName>
        <fullName evidence="1">Uncharacterized protein</fullName>
    </submittedName>
</protein>
<accession>A0A916XWL7</accession>
<sequence>MIPHKKCSCHEDYWEEIVVKNDDYFPNKTVIYYHCDNCSEDFKIEDFETGEELFIL</sequence>
<comment type="caution">
    <text evidence="1">The sequence shown here is derived from an EMBL/GenBank/DDBJ whole genome shotgun (WGS) entry which is preliminary data.</text>
</comment>
<name>A0A916XWL7_9FLAO</name>
<reference evidence="1" key="1">
    <citation type="journal article" date="2014" name="Int. J. Syst. Evol. Microbiol.">
        <title>Complete genome sequence of Corynebacterium casei LMG S-19264T (=DSM 44701T), isolated from a smear-ripened cheese.</title>
        <authorList>
            <consortium name="US DOE Joint Genome Institute (JGI-PGF)"/>
            <person name="Walter F."/>
            <person name="Albersmeier A."/>
            <person name="Kalinowski J."/>
            <person name="Ruckert C."/>
        </authorList>
    </citation>
    <scope>NUCLEOTIDE SEQUENCE</scope>
    <source>
        <strain evidence="1">CGMCC 1.12506</strain>
    </source>
</reference>
<dbReference type="RefSeq" id="WP_188361024.1">
    <property type="nucleotide sequence ID" value="NZ_BMFG01000002.1"/>
</dbReference>
<reference evidence="1" key="2">
    <citation type="submission" date="2020-09" db="EMBL/GenBank/DDBJ databases">
        <authorList>
            <person name="Sun Q."/>
            <person name="Zhou Y."/>
        </authorList>
    </citation>
    <scope>NUCLEOTIDE SEQUENCE</scope>
    <source>
        <strain evidence="1">CGMCC 1.12506</strain>
    </source>
</reference>
<evidence type="ECO:0000313" key="1">
    <source>
        <dbReference type="EMBL" id="GGD17980.1"/>
    </source>
</evidence>